<name>A0AAT9HF69_9ACTN</name>
<dbReference type="EMBL" id="AP035768">
    <property type="protein sequence ID" value="BFO16124.1"/>
    <property type="molecule type" value="Genomic_DNA"/>
</dbReference>
<evidence type="ECO:0000256" key="1">
    <source>
        <dbReference type="SAM" id="MobiDB-lite"/>
    </source>
</evidence>
<evidence type="ECO:0008006" key="3">
    <source>
        <dbReference type="Google" id="ProtNLM"/>
    </source>
</evidence>
<sequence>MLARLRGRLPAPRRLLAVVPDGDGIARLAAGQLVTEADGDPLLRVVEVPVSRPMVPDSGEESGAVVVLSAGHWTAGELSGIAEACADAGHEVVGVVLAAPVRDRARTARSAGRPRDAAAPALAGSHDASGGTG</sequence>
<protein>
    <recommendedName>
        <fullName evidence="3">Polysaccharide biosynthesis protein</fullName>
    </recommendedName>
</protein>
<organism evidence="2">
    <name type="scientific">Streptomyces haneummycinicus</name>
    <dbReference type="NCBI Taxonomy" id="3074435"/>
    <lineage>
        <taxon>Bacteria</taxon>
        <taxon>Bacillati</taxon>
        <taxon>Actinomycetota</taxon>
        <taxon>Actinomycetes</taxon>
        <taxon>Kitasatosporales</taxon>
        <taxon>Streptomycetaceae</taxon>
        <taxon>Streptomyces</taxon>
    </lineage>
</organism>
<accession>A0AAT9HF69</accession>
<gene>
    <name evidence="2" type="ORF">SHKM778_25120</name>
</gene>
<dbReference type="AlphaFoldDB" id="A0AAT9HF69"/>
<feature type="region of interest" description="Disordered" evidence="1">
    <location>
        <begin position="105"/>
        <end position="133"/>
    </location>
</feature>
<evidence type="ECO:0000313" key="2">
    <source>
        <dbReference type="EMBL" id="BFO16124.1"/>
    </source>
</evidence>
<reference evidence="2" key="1">
    <citation type="submission" date="2024-06" db="EMBL/GenBank/DDBJ databases">
        <authorList>
            <consortium name="consrtm"/>
            <person name="Uemura M."/>
            <person name="Terahara T."/>
        </authorList>
    </citation>
    <scope>NUCLEOTIDE SEQUENCE</scope>
    <source>
        <strain evidence="2">KM77-8</strain>
    </source>
</reference>
<reference evidence="2" key="2">
    <citation type="submission" date="2024-07" db="EMBL/GenBank/DDBJ databases">
        <title>Streptomyces haneummycinica sp. nov., a new antibiotic-producing actinobacterium isolated from marine sediment.</title>
        <authorList>
            <person name="Uemura M."/>
            <person name="Hamada M."/>
            <person name="Hirano S."/>
            <person name="Kobayashi K."/>
            <person name="Ohshiro T."/>
            <person name="Kobayashi T."/>
            <person name="Terahara T."/>
        </authorList>
    </citation>
    <scope>NUCLEOTIDE SEQUENCE</scope>
    <source>
        <strain evidence="2">KM77-8</strain>
    </source>
</reference>
<proteinExistence type="predicted"/>